<dbReference type="AlphaFoldDB" id="A0AAV7USL6"/>
<evidence type="ECO:0000313" key="3">
    <source>
        <dbReference type="Proteomes" id="UP001066276"/>
    </source>
</evidence>
<gene>
    <name evidence="2" type="ORF">NDU88_000262</name>
</gene>
<name>A0AAV7USL6_PLEWA</name>
<keyword evidence="3" id="KW-1185">Reference proteome</keyword>
<feature type="region of interest" description="Disordered" evidence="1">
    <location>
        <begin position="37"/>
        <end position="110"/>
    </location>
</feature>
<feature type="region of interest" description="Disordered" evidence="1">
    <location>
        <begin position="132"/>
        <end position="154"/>
    </location>
</feature>
<dbReference type="Proteomes" id="UP001066276">
    <property type="component" value="Chromosome 2_2"/>
</dbReference>
<proteinExistence type="predicted"/>
<dbReference type="EMBL" id="JANPWB010000004">
    <property type="protein sequence ID" value="KAJ1190944.1"/>
    <property type="molecule type" value="Genomic_DNA"/>
</dbReference>
<evidence type="ECO:0000256" key="1">
    <source>
        <dbReference type="SAM" id="MobiDB-lite"/>
    </source>
</evidence>
<reference evidence="2" key="1">
    <citation type="journal article" date="2022" name="bioRxiv">
        <title>Sequencing and chromosome-scale assembly of the giantPleurodeles waltlgenome.</title>
        <authorList>
            <person name="Brown T."/>
            <person name="Elewa A."/>
            <person name="Iarovenko S."/>
            <person name="Subramanian E."/>
            <person name="Araus A.J."/>
            <person name="Petzold A."/>
            <person name="Susuki M."/>
            <person name="Suzuki K.-i.T."/>
            <person name="Hayashi T."/>
            <person name="Toyoda A."/>
            <person name="Oliveira C."/>
            <person name="Osipova E."/>
            <person name="Leigh N.D."/>
            <person name="Simon A."/>
            <person name="Yun M.H."/>
        </authorList>
    </citation>
    <scope>NUCLEOTIDE SEQUENCE</scope>
    <source>
        <strain evidence="2">20211129_DDA</strain>
        <tissue evidence="2">Liver</tissue>
    </source>
</reference>
<evidence type="ECO:0000313" key="2">
    <source>
        <dbReference type="EMBL" id="KAJ1190944.1"/>
    </source>
</evidence>
<organism evidence="2 3">
    <name type="scientific">Pleurodeles waltl</name>
    <name type="common">Iberian ribbed newt</name>
    <dbReference type="NCBI Taxonomy" id="8319"/>
    <lineage>
        <taxon>Eukaryota</taxon>
        <taxon>Metazoa</taxon>
        <taxon>Chordata</taxon>
        <taxon>Craniata</taxon>
        <taxon>Vertebrata</taxon>
        <taxon>Euteleostomi</taxon>
        <taxon>Amphibia</taxon>
        <taxon>Batrachia</taxon>
        <taxon>Caudata</taxon>
        <taxon>Salamandroidea</taxon>
        <taxon>Salamandridae</taxon>
        <taxon>Pleurodelinae</taxon>
        <taxon>Pleurodeles</taxon>
    </lineage>
</organism>
<sequence length="154" mass="16833">MRLRQRCLRRRGLGNLRPAPWTPRAGPRLNSMMCGSGGPPGQENWSRAVGPEVQPPWGKKWKQTSRPCPPSCDKQWLTGSTRGPWRAGEAANVPTRATEASGETRPLRRRGTDELWDTLVLPTNSRIRSCLATGGEWGDDLPGTPQARGTAGAP</sequence>
<comment type="caution">
    <text evidence="2">The sequence shown here is derived from an EMBL/GenBank/DDBJ whole genome shotgun (WGS) entry which is preliminary data.</text>
</comment>
<accession>A0AAV7USL6</accession>
<protein>
    <submittedName>
        <fullName evidence="2">Uncharacterized protein</fullName>
    </submittedName>
</protein>